<keyword evidence="4" id="KW-1185">Reference proteome</keyword>
<dbReference type="KEGG" id="mhor:MSHOH_3612"/>
<dbReference type="RefSeq" id="WP_082089427.1">
    <property type="nucleotide sequence ID" value="NZ_CP009516.1"/>
</dbReference>
<evidence type="ECO:0000259" key="2">
    <source>
        <dbReference type="Pfam" id="PF06848"/>
    </source>
</evidence>
<dbReference type="SUPFAM" id="SSF53955">
    <property type="entry name" value="Lysozyme-like"/>
    <property type="match status" value="1"/>
</dbReference>
<dbReference type="Proteomes" id="UP000033101">
    <property type="component" value="Chromosome"/>
</dbReference>
<dbReference type="GO" id="GO:0005576">
    <property type="term" value="C:extracellular region"/>
    <property type="evidence" value="ECO:0007669"/>
    <property type="project" value="InterPro"/>
</dbReference>
<dbReference type="STRING" id="1434110.MSHOH_3612"/>
<keyword evidence="1" id="KW-0677">Repeat</keyword>
<dbReference type="PANTHER" id="PTHR22990:SF15">
    <property type="entry name" value="F-BOX ONLY PROTEIN 10"/>
    <property type="match status" value="1"/>
</dbReference>
<dbReference type="Gene3D" id="3.30.386.10">
    <property type="entry name" value="Chitosanase, subunit A, domain 2"/>
    <property type="match status" value="1"/>
</dbReference>
<dbReference type="InterPro" id="IPR023346">
    <property type="entry name" value="Lysozyme-like_dom_sf"/>
</dbReference>
<accession>A0A0E3WUY7</accession>
<dbReference type="Pfam" id="PF01374">
    <property type="entry name" value="Glyco_hydro_46"/>
    <property type="match status" value="1"/>
</dbReference>
<dbReference type="InterPro" id="IPR023099">
    <property type="entry name" value="Glyco_hydro_46_N"/>
</dbReference>
<dbReference type="GO" id="GO:0016977">
    <property type="term" value="F:chitosanase activity"/>
    <property type="evidence" value="ECO:0007669"/>
    <property type="project" value="InterPro"/>
</dbReference>
<dbReference type="Gene3D" id="1.20.141.10">
    <property type="entry name" value="Chitosanase, subunit A, domain 1"/>
    <property type="match status" value="1"/>
</dbReference>
<gene>
    <name evidence="3" type="ORF">MSHOH_3612</name>
</gene>
<dbReference type="EMBL" id="CP009516">
    <property type="protein sequence ID" value="AKB80095.1"/>
    <property type="molecule type" value="Genomic_DNA"/>
</dbReference>
<dbReference type="PATRIC" id="fig|1434110.4.peg.4621"/>
<dbReference type="GeneID" id="24832960"/>
<evidence type="ECO:0000313" key="4">
    <source>
        <dbReference type="Proteomes" id="UP000033101"/>
    </source>
</evidence>
<dbReference type="NCBIfam" id="NF033679">
    <property type="entry name" value="DNRLRE_dom"/>
    <property type="match status" value="3"/>
</dbReference>
<name>A0A0E3WUY7_9EURY</name>
<dbReference type="AlphaFoldDB" id="A0A0E3WUY7"/>
<dbReference type="PANTHER" id="PTHR22990">
    <property type="entry name" value="F-BOX ONLY PROTEIN"/>
    <property type="match status" value="1"/>
</dbReference>
<feature type="domain" description="Disaggregatase-related" evidence="2">
    <location>
        <begin position="688"/>
        <end position="867"/>
    </location>
</feature>
<reference evidence="3 4" key="1">
    <citation type="submission" date="2014-07" db="EMBL/GenBank/DDBJ databases">
        <title>Methanogenic archaea and the global carbon cycle.</title>
        <authorList>
            <person name="Henriksen J.R."/>
            <person name="Luke J."/>
            <person name="Reinhart S."/>
            <person name="Benedict M.N."/>
            <person name="Youngblut N.D."/>
            <person name="Metcalf M.E."/>
            <person name="Whitaker R.J."/>
            <person name="Metcalf W.W."/>
        </authorList>
    </citation>
    <scope>NUCLEOTIDE SEQUENCE [LARGE SCALE GENOMIC DNA]</scope>
    <source>
        <strain evidence="3 4">HB-1</strain>
    </source>
</reference>
<sequence length="871" mass="97389">MKVNKYLTFFLALFVLMVTVTPTGAAENTSNVKKVILQMTTTLENSDTQLHFNYAENLGDGRGITFGCIGFCTGTYDGNILIKHYTELNPDNTLAKYIPALNKIDAGSHNAAGGDGNPNVEGLSGFIKDVQSCNDPLFKTAQIDKLDELYYNPAMKIADSIGAKNALTKAFIYDMCVRHGVDGAERIIKNAGTTPKQGADENAYLQKLISLRDSKLKQEGLGDVNRDQGYKNVLNSGNVNLQTPFKFVAYGESFTIDGSLDLGEQQQETTDEEEDNSSEDVIIEAGNRLREASPDIVYKSSSFIDVGGMNSVRYRDIMLFNLSEYTNASQIGNATLSLYWYYPEGSTRPQDTIVEVYRPASSWNANYVSWNKRDKNVAWNNAGGDWYDKNGILQGSTPYATFTIKGSSIPDNRYYQLNVTDLVKEYVSGKYENTGFLIKARSESNNYIAFYSSDWTNENQKPKLNVTEEAASVIVPEPDVNATVTDVKDNRLREASPEIVYQDSSFIDVGGISDVGRYRDVMWFNLSEHNSSEVSNATLSLYWYYPEGSSRAQDTIIEVYRPASSWNPAYVSWNKKDKGIAWNNAGGDWYDKNGVAQGSTPYAILVIKGSELPDNRYHQLDVTNLVKEYASGKYENTGFLIKARTESSNYIAFYSSDWTNENQKPKLNVTKKVSVTPTVNATLTGATDNRLREASPDIVYKSSSFIDAGGMNNVRYRDMMWFNLSEYTGSTEVSNAILSLYWYYPAGTSRPNDTIIEIYRPASSWNANYVSWNKRDKNVAWKNSGGDWYDKNGVSQGSIPYATITIKGSSLPDNKYHQLNVTDLVKEYVSGKYENTGFLIKARTESNNYVAFYSNDCGNESQVPKLQLVYS</sequence>
<organism evidence="3 4">
    <name type="scientific">Methanosarcina horonobensis HB-1 = JCM 15518</name>
    <dbReference type="NCBI Taxonomy" id="1434110"/>
    <lineage>
        <taxon>Archaea</taxon>
        <taxon>Methanobacteriati</taxon>
        <taxon>Methanobacteriota</taxon>
        <taxon>Stenosarchaea group</taxon>
        <taxon>Methanomicrobia</taxon>
        <taxon>Methanosarcinales</taxon>
        <taxon>Methanosarcinaceae</taxon>
        <taxon>Methanosarcina</taxon>
    </lineage>
</organism>
<evidence type="ECO:0000313" key="3">
    <source>
        <dbReference type="EMBL" id="AKB80095.1"/>
    </source>
</evidence>
<feature type="domain" description="Disaggregatase-related" evidence="2">
    <location>
        <begin position="287"/>
        <end position="466"/>
    </location>
</feature>
<dbReference type="InterPro" id="IPR000400">
    <property type="entry name" value="Glyco_hydro_46"/>
</dbReference>
<evidence type="ECO:0000256" key="1">
    <source>
        <dbReference type="ARBA" id="ARBA00022737"/>
    </source>
</evidence>
<dbReference type="GO" id="GO:0005975">
    <property type="term" value="P:carbohydrate metabolic process"/>
    <property type="evidence" value="ECO:0007669"/>
    <property type="project" value="InterPro"/>
</dbReference>
<dbReference type="InterPro" id="IPR010671">
    <property type="entry name" value="Disaggr-rel_dom"/>
</dbReference>
<dbReference type="InterPro" id="IPR051550">
    <property type="entry name" value="SCF-Subunits/Alg-Epimerases"/>
</dbReference>
<proteinExistence type="predicted"/>
<feature type="domain" description="Disaggregatase-related" evidence="2">
    <location>
        <begin position="489"/>
        <end position="669"/>
    </location>
</feature>
<protein>
    <recommendedName>
        <fullName evidence="2">Disaggregatase-related domain-containing protein</fullName>
    </recommendedName>
</protein>
<dbReference type="HOGENOM" id="CLU_329468_0_0_2"/>
<dbReference type="Pfam" id="PF06848">
    <property type="entry name" value="Disaggr_repeat"/>
    <property type="match status" value="3"/>
</dbReference>
<dbReference type="CDD" id="cd00978">
    <property type="entry name" value="chitosanase_GH46"/>
    <property type="match status" value="1"/>
</dbReference>